<evidence type="ECO:0000313" key="1">
    <source>
        <dbReference type="EMBL" id="MEQ2195566.1"/>
    </source>
</evidence>
<dbReference type="Proteomes" id="UP001434883">
    <property type="component" value="Unassembled WGS sequence"/>
</dbReference>
<proteinExistence type="predicted"/>
<organism evidence="1 2">
    <name type="scientific">Xenoophorus captivus</name>
    <dbReference type="NCBI Taxonomy" id="1517983"/>
    <lineage>
        <taxon>Eukaryota</taxon>
        <taxon>Metazoa</taxon>
        <taxon>Chordata</taxon>
        <taxon>Craniata</taxon>
        <taxon>Vertebrata</taxon>
        <taxon>Euteleostomi</taxon>
        <taxon>Actinopterygii</taxon>
        <taxon>Neopterygii</taxon>
        <taxon>Teleostei</taxon>
        <taxon>Neoteleostei</taxon>
        <taxon>Acanthomorphata</taxon>
        <taxon>Ovalentaria</taxon>
        <taxon>Atherinomorphae</taxon>
        <taxon>Cyprinodontiformes</taxon>
        <taxon>Goodeidae</taxon>
        <taxon>Xenoophorus</taxon>
    </lineage>
</organism>
<gene>
    <name evidence="1" type="ORF">XENOCAPTIV_014823</name>
</gene>
<dbReference type="Gene3D" id="3.10.10.10">
    <property type="entry name" value="HIV Type 1 Reverse Transcriptase, subunit A, domain 1"/>
    <property type="match status" value="1"/>
</dbReference>
<sequence>VSHHGDILLGFDPEFLITKNTGSTILTVDTSWQDRWPSLFNGLGCLSAFDHQLLIDPAVSSVLQPLCWLPLALYDNVTAKILKLLDPGVIEWVVASSWISNLVVAKKKSGGLRRSQTC</sequence>
<comment type="caution">
    <text evidence="1">The sequence shown here is derived from an EMBL/GenBank/DDBJ whole genome shotgun (WGS) entry which is preliminary data.</text>
</comment>
<reference evidence="1 2" key="1">
    <citation type="submission" date="2021-06" db="EMBL/GenBank/DDBJ databases">
        <authorList>
            <person name="Palmer J.M."/>
        </authorList>
    </citation>
    <scope>NUCLEOTIDE SEQUENCE [LARGE SCALE GENOMIC DNA]</scope>
    <source>
        <strain evidence="1 2">XC_2019</strain>
        <tissue evidence="1">Muscle</tissue>
    </source>
</reference>
<evidence type="ECO:0008006" key="3">
    <source>
        <dbReference type="Google" id="ProtNLM"/>
    </source>
</evidence>
<name>A0ABV0QIB9_9TELE</name>
<dbReference type="SUPFAM" id="SSF56672">
    <property type="entry name" value="DNA/RNA polymerases"/>
    <property type="match status" value="1"/>
</dbReference>
<dbReference type="EMBL" id="JAHRIN010011471">
    <property type="protein sequence ID" value="MEQ2195566.1"/>
    <property type="molecule type" value="Genomic_DNA"/>
</dbReference>
<feature type="non-terminal residue" evidence="1">
    <location>
        <position position="1"/>
    </location>
</feature>
<keyword evidence="2" id="KW-1185">Reference proteome</keyword>
<evidence type="ECO:0000313" key="2">
    <source>
        <dbReference type="Proteomes" id="UP001434883"/>
    </source>
</evidence>
<protein>
    <recommendedName>
        <fullName evidence="3">Reverse transcriptase</fullName>
    </recommendedName>
</protein>
<accession>A0ABV0QIB9</accession>
<dbReference type="InterPro" id="IPR043502">
    <property type="entry name" value="DNA/RNA_pol_sf"/>
</dbReference>